<keyword evidence="1" id="KW-0813">Transport</keyword>
<evidence type="ECO:0000256" key="1">
    <source>
        <dbReference type="ARBA" id="ARBA00022448"/>
    </source>
</evidence>
<proteinExistence type="predicted"/>
<dbReference type="PANTHER" id="PTHR42939:SF5">
    <property type="entry name" value="ABC-TYPE TRANSPORTER ATP-BINDING PROTEIN ECSA"/>
    <property type="match status" value="1"/>
</dbReference>
<dbReference type="Pfam" id="PF00005">
    <property type="entry name" value="ABC_tran"/>
    <property type="match status" value="1"/>
</dbReference>
<dbReference type="PANTHER" id="PTHR42939">
    <property type="entry name" value="ABC TRANSPORTER ATP-BINDING PROTEIN ALBC-RELATED"/>
    <property type="match status" value="1"/>
</dbReference>
<evidence type="ECO:0000313" key="5">
    <source>
        <dbReference type="EMBL" id="CZQ85756.1"/>
    </source>
</evidence>
<dbReference type="OrthoDB" id="9804819at2"/>
<dbReference type="AlphaFoldDB" id="A0A143YC96"/>
<sequence length="245" mass="27333">MSLLLENVTGGYTQLPVIKNINFEVKPGELTGLIGLNGAGKSTTIKHIIGLMLPFSGKIAIAGRTLRDDTERYRQSFAFIPETPVLYEELTLREHLEITAMAYGIAETVALEKAMRYIREFRLEDKLDWFPAYFSKGMKQKVMIVCAFMLDVPVYVIDEPFLGLDPLGIHSFLEMVREKKAQGAAILMSTHVLASAEKECDNFVLLHHGEVKVTGTLADLQREMGMPGASLDELYISLTKEVAHP</sequence>
<evidence type="ECO:0000256" key="2">
    <source>
        <dbReference type="ARBA" id="ARBA00022741"/>
    </source>
</evidence>
<dbReference type="Proteomes" id="UP000199280">
    <property type="component" value="Unassembled WGS sequence"/>
</dbReference>
<organism evidence="5 7">
    <name type="scientific">Trichococcus ilyis</name>
    <dbReference type="NCBI Taxonomy" id="640938"/>
    <lineage>
        <taxon>Bacteria</taxon>
        <taxon>Bacillati</taxon>
        <taxon>Bacillota</taxon>
        <taxon>Bacilli</taxon>
        <taxon>Lactobacillales</taxon>
        <taxon>Carnobacteriaceae</taxon>
        <taxon>Trichococcus</taxon>
    </lineage>
</organism>
<name>A0A143YC96_9LACT</name>
<dbReference type="GO" id="GO:0005524">
    <property type="term" value="F:ATP binding"/>
    <property type="evidence" value="ECO:0007669"/>
    <property type="project" value="UniProtKB-KW"/>
</dbReference>
<evidence type="ECO:0000259" key="4">
    <source>
        <dbReference type="PROSITE" id="PS50893"/>
    </source>
</evidence>
<gene>
    <name evidence="6" type="ORF">SAMN05216375_12219</name>
    <name evidence="5" type="ORF">TR210_490</name>
</gene>
<dbReference type="Proteomes" id="UP000076878">
    <property type="component" value="Unassembled WGS sequence"/>
</dbReference>
<dbReference type="Gene3D" id="3.40.50.300">
    <property type="entry name" value="P-loop containing nucleotide triphosphate hydrolases"/>
    <property type="match status" value="1"/>
</dbReference>
<dbReference type="CDD" id="cd03230">
    <property type="entry name" value="ABC_DR_subfamily_A"/>
    <property type="match status" value="1"/>
</dbReference>
<reference evidence="5 7" key="1">
    <citation type="submission" date="2016-02" db="EMBL/GenBank/DDBJ databases">
        <authorList>
            <person name="Wen L."/>
            <person name="He K."/>
            <person name="Yang H."/>
        </authorList>
    </citation>
    <scope>NUCLEOTIDE SEQUENCE [LARGE SCALE GENOMIC DNA]</scope>
    <source>
        <strain evidence="5">Trichococcus_R210</strain>
    </source>
</reference>
<evidence type="ECO:0000256" key="3">
    <source>
        <dbReference type="ARBA" id="ARBA00022840"/>
    </source>
</evidence>
<dbReference type="PROSITE" id="PS00211">
    <property type="entry name" value="ABC_TRANSPORTER_1"/>
    <property type="match status" value="1"/>
</dbReference>
<dbReference type="GO" id="GO:0016887">
    <property type="term" value="F:ATP hydrolysis activity"/>
    <property type="evidence" value="ECO:0007669"/>
    <property type="project" value="InterPro"/>
</dbReference>
<keyword evidence="3 6" id="KW-0067">ATP-binding</keyword>
<dbReference type="SUPFAM" id="SSF52540">
    <property type="entry name" value="P-loop containing nucleoside triphosphate hydrolases"/>
    <property type="match status" value="1"/>
</dbReference>
<dbReference type="RefSeq" id="WP_068621193.1">
    <property type="nucleotide sequence ID" value="NZ_FJNB01000002.1"/>
</dbReference>
<evidence type="ECO:0000313" key="6">
    <source>
        <dbReference type="EMBL" id="SEJ69088.1"/>
    </source>
</evidence>
<dbReference type="InterPro" id="IPR051782">
    <property type="entry name" value="ABC_Transporter_VariousFunc"/>
</dbReference>
<evidence type="ECO:0000313" key="7">
    <source>
        <dbReference type="Proteomes" id="UP000076878"/>
    </source>
</evidence>
<dbReference type="EMBL" id="FJNB01000002">
    <property type="protein sequence ID" value="CZQ85756.1"/>
    <property type="molecule type" value="Genomic_DNA"/>
</dbReference>
<protein>
    <submittedName>
        <fullName evidence="6">ABC-2 type transport system ATP-binding protein</fullName>
    </submittedName>
    <submittedName>
        <fullName evidence="5">Abc transporter</fullName>
    </submittedName>
</protein>
<dbReference type="PROSITE" id="PS50893">
    <property type="entry name" value="ABC_TRANSPORTER_2"/>
    <property type="match status" value="1"/>
</dbReference>
<keyword evidence="8" id="KW-1185">Reference proteome</keyword>
<dbReference type="SMART" id="SM00382">
    <property type="entry name" value="AAA"/>
    <property type="match status" value="1"/>
</dbReference>
<dbReference type="EMBL" id="FNYT01000022">
    <property type="protein sequence ID" value="SEJ69088.1"/>
    <property type="molecule type" value="Genomic_DNA"/>
</dbReference>
<dbReference type="InterPro" id="IPR027417">
    <property type="entry name" value="P-loop_NTPase"/>
</dbReference>
<dbReference type="InterPro" id="IPR003593">
    <property type="entry name" value="AAA+_ATPase"/>
</dbReference>
<evidence type="ECO:0000313" key="8">
    <source>
        <dbReference type="Proteomes" id="UP000199280"/>
    </source>
</evidence>
<dbReference type="STRING" id="640938.TR210_490"/>
<dbReference type="InterPro" id="IPR017871">
    <property type="entry name" value="ABC_transporter-like_CS"/>
</dbReference>
<feature type="domain" description="ABC transporter" evidence="4">
    <location>
        <begin position="3"/>
        <end position="233"/>
    </location>
</feature>
<accession>A0A143YC96</accession>
<keyword evidence="2" id="KW-0547">Nucleotide-binding</keyword>
<reference evidence="6 8" key="2">
    <citation type="submission" date="2016-10" db="EMBL/GenBank/DDBJ databases">
        <authorList>
            <person name="Varghese N."/>
            <person name="Submissions S."/>
        </authorList>
    </citation>
    <scope>NUCLEOTIDE SEQUENCE [LARGE SCALE GENOMIC DNA]</scope>
    <source>
        <strain evidence="6 8">DSM 22150</strain>
    </source>
</reference>
<dbReference type="InterPro" id="IPR003439">
    <property type="entry name" value="ABC_transporter-like_ATP-bd"/>
</dbReference>